<keyword evidence="1 2" id="KW-0238">DNA-binding</keyword>
<dbReference type="InterPro" id="IPR001647">
    <property type="entry name" value="HTH_TetR"/>
</dbReference>
<dbReference type="GO" id="GO:0003700">
    <property type="term" value="F:DNA-binding transcription factor activity"/>
    <property type="evidence" value="ECO:0007669"/>
    <property type="project" value="TreeGrafter"/>
</dbReference>
<dbReference type="GO" id="GO:0000976">
    <property type="term" value="F:transcription cis-regulatory region binding"/>
    <property type="evidence" value="ECO:0007669"/>
    <property type="project" value="TreeGrafter"/>
</dbReference>
<evidence type="ECO:0000313" key="4">
    <source>
        <dbReference type="EMBL" id="GIM81235.1"/>
    </source>
</evidence>
<organism evidence="4 5">
    <name type="scientific">Winogradskya consettensis</name>
    <dbReference type="NCBI Taxonomy" id="113560"/>
    <lineage>
        <taxon>Bacteria</taxon>
        <taxon>Bacillati</taxon>
        <taxon>Actinomycetota</taxon>
        <taxon>Actinomycetes</taxon>
        <taxon>Micromonosporales</taxon>
        <taxon>Micromonosporaceae</taxon>
        <taxon>Winogradskya</taxon>
    </lineage>
</organism>
<dbReference type="PANTHER" id="PTHR30055:SF226">
    <property type="entry name" value="HTH-TYPE TRANSCRIPTIONAL REGULATOR PKSA"/>
    <property type="match status" value="1"/>
</dbReference>
<dbReference type="AlphaFoldDB" id="A0A919SZZ2"/>
<sequence>MESNPAAPATKSRRAENAELTRQAILDAARALFTERGYFQTKVGDIASEARVSVAWVHAVGGGKSGLLRTLIEDGVTTQDNARAVDSIGSITDPEELIRFIVRATRERFSQWSELMRQVSAAATQDPGVRKTQEIAYEGLRGALHLTAGRLAELGALPDTMDVPHATDLLWLHLSNTAYFLRTDELGWSLDESETWLNETLGTALLSRPADPNRANTPR</sequence>
<dbReference type="Pfam" id="PF00440">
    <property type="entry name" value="TetR_N"/>
    <property type="match status" value="1"/>
</dbReference>
<protein>
    <recommendedName>
        <fullName evidence="3">HTH tetR-type domain-containing protein</fullName>
    </recommendedName>
</protein>
<feature type="DNA-binding region" description="H-T-H motif" evidence="2">
    <location>
        <begin position="42"/>
        <end position="61"/>
    </location>
</feature>
<dbReference type="EMBL" id="BOQP01000046">
    <property type="protein sequence ID" value="GIM81235.1"/>
    <property type="molecule type" value="Genomic_DNA"/>
</dbReference>
<evidence type="ECO:0000259" key="3">
    <source>
        <dbReference type="PROSITE" id="PS50977"/>
    </source>
</evidence>
<reference evidence="4" key="1">
    <citation type="submission" date="2021-03" db="EMBL/GenBank/DDBJ databases">
        <title>Whole genome shotgun sequence of Actinoplanes consettensis NBRC 14913.</title>
        <authorList>
            <person name="Komaki H."/>
            <person name="Tamura T."/>
        </authorList>
    </citation>
    <scope>NUCLEOTIDE SEQUENCE</scope>
    <source>
        <strain evidence="4">NBRC 14913</strain>
    </source>
</reference>
<dbReference type="InterPro" id="IPR050109">
    <property type="entry name" value="HTH-type_TetR-like_transc_reg"/>
</dbReference>
<dbReference type="InterPro" id="IPR036271">
    <property type="entry name" value="Tet_transcr_reg_TetR-rel_C_sf"/>
</dbReference>
<evidence type="ECO:0000256" key="1">
    <source>
        <dbReference type="ARBA" id="ARBA00023125"/>
    </source>
</evidence>
<dbReference type="PROSITE" id="PS50977">
    <property type="entry name" value="HTH_TETR_2"/>
    <property type="match status" value="1"/>
</dbReference>
<evidence type="ECO:0000313" key="5">
    <source>
        <dbReference type="Proteomes" id="UP000680865"/>
    </source>
</evidence>
<proteinExistence type="predicted"/>
<name>A0A919SZZ2_9ACTN</name>
<accession>A0A919SZZ2</accession>
<evidence type="ECO:0000256" key="2">
    <source>
        <dbReference type="PROSITE-ProRule" id="PRU00335"/>
    </source>
</evidence>
<gene>
    <name evidence="4" type="ORF">Aco04nite_75550</name>
</gene>
<dbReference type="InterPro" id="IPR009057">
    <property type="entry name" value="Homeodomain-like_sf"/>
</dbReference>
<comment type="caution">
    <text evidence="4">The sequence shown here is derived from an EMBL/GenBank/DDBJ whole genome shotgun (WGS) entry which is preliminary data.</text>
</comment>
<dbReference type="Proteomes" id="UP000680865">
    <property type="component" value="Unassembled WGS sequence"/>
</dbReference>
<keyword evidence="5" id="KW-1185">Reference proteome</keyword>
<dbReference type="SUPFAM" id="SSF46689">
    <property type="entry name" value="Homeodomain-like"/>
    <property type="match status" value="1"/>
</dbReference>
<dbReference type="SUPFAM" id="SSF48498">
    <property type="entry name" value="Tetracyclin repressor-like, C-terminal domain"/>
    <property type="match status" value="1"/>
</dbReference>
<dbReference type="RefSeq" id="WP_213001978.1">
    <property type="nucleotide sequence ID" value="NZ_BAAATW010000014.1"/>
</dbReference>
<dbReference type="Gene3D" id="1.10.357.10">
    <property type="entry name" value="Tetracycline Repressor, domain 2"/>
    <property type="match status" value="1"/>
</dbReference>
<dbReference type="Gene3D" id="1.10.10.60">
    <property type="entry name" value="Homeodomain-like"/>
    <property type="match status" value="1"/>
</dbReference>
<dbReference type="PANTHER" id="PTHR30055">
    <property type="entry name" value="HTH-TYPE TRANSCRIPTIONAL REGULATOR RUTR"/>
    <property type="match status" value="1"/>
</dbReference>
<feature type="domain" description="HTH tetR-type" evidence="3">
    <location>
        <begin position="19"/>
        <end position="79"/>
    </location>
</feature>